<evidence type="ECO:0000256" key="3">
    <source>
        <dbReference type="ARBA" id="ARBA00023163"/>
    </source>
</evidence>
<dbReference type="PANTHER" id="PTHR36511:SF4">
    <property type="entry name" value="ANTITOXIN MQSA"/>
    <property type="match status" value="1"/>
</dbReference>
<dbReference type="EMBL" id="UGNV01000003">
    <property type="protein sequence ID" value="STX55573.1"/>
    <property type="molecule type" value="Genomic_DNA"/>
</dbReference>
<evidence type="ECO:0000313" key="5">
    <source>
        <dbReference type="EMBL" id="STX55573.1"/>
    </source>
</evidence>
<protein>
    <submittedName>
        <fullName evidence="5">MerR family bacterial regulatory protein</fullName>
    </submittedName>
</protein>
<accession>A0A378JP67</accession>
<gene>
    <name evidence="5" type="ORF">NCTC13315_02944</name>
</gene>
<organism evidence="5 6">
    <name type="scientific">Legionella beliardensis</name>
    <dbReference type="NCBI Taxonomy" id="91822"/>
    <lineage>
        <taxon>Bacteria</taxon>
        <taxon>Pseudomonadati</taxon>
        <taxon>Pseudomonadota</taxon>
        <taxon>Gammaproteobacteria</taxon>
        <taxon>Legionellales</taxon>
        <taxon>Legionellaceae</taxon>
        <taxon>Legionella</taxon>
    </lineage>
</organism>
<evidence type="ECO:0000313" key="6">
    <source>
        <dbReference type="Proteomes" id="UP000254968"/>
    </source>
</evidence>
<keyword evidence="2" id="KW-0238">DNA-binding</keyword>
<dbReference type="OrthoDB" id="9799384at2"/>
<proteinExistence type="predicted"/>
<keyword evidence="6" id="KW-1185">Reference proteome</keyword>
<dbReference type="AlphaFoldDB" id="A0A378JP67"/>
<evidence type="ECO:0000256" key="2">
    <source>
        <dbReference type="ARBA" id="ARBA00023125"/>
    </source>
</evidence>
<reference evidence="5 6" key="1">
    <citation type="submission" date="2018-06" db="EMBL/GenBank/DDBJ databases">
        <authorList>
            <consortium name="Pathogen Informatics"/>
            <person name="Doyle S."/>
        </authorList>
    </citation>
    <scope>NUCLEOTIDE SEQUENCE [LARGE SCALE GENOMIC DNA]</scope>
    <source>
        <strain evidence="5 6">NCTC13315</strain>
    </source>
</reference>
<evidence type="ECO:0000256" key="1">
    <source>
        <dbReference type="ARBA" id="ARBA00023015"/>
    </source>
</evidence>
<dbReference type="Proteomes" id="UP000254968">
    <property type="component" value="Unassembled WGS sequence"/>
</dbReference>
<dbReference type="GO" id="GO:0003677">
    <property type="term" value="F:DNA binding"/>
    <property type="evidence" value="ECO:0007669"/>
    <property type="project" value="UniProtKB-KW"/>
</dbReference>
<keyword evidence="1" id="KW-0805">Transcription regulation</keyword>
<dbReference type="Pfam" id="PF01381">
    <property type="entry name" value="HTH_3"/>
    <property type="match status" value="1"/>
</dbReference>
<dbReference type="InterPro" id="IPR010982">
    <property type="entry name" value="Lambda_DNA-bd_dom_sf"/>
</dbReference>
<dbReference type="SUPFAM" id="SSF47413">
    <property type="entry name" value="lambda repressor-like DNA-binding domains"/>
    <property type="match status" value="1"/>
</dbReference>
<evidence type="ECO:0000259" key="4">
    <source>
        <dbReference type="Pfam" id="PF01381"/>
    </source>
</evidence>
<sequence>MSDLGKSILQGATEALEYAKGDQSKARGHVVKIPDGVNVVLIRDNLHMTRQEFADTFGFSIRTLEKWERGERHPEGPARAYLTVIAKDPAAVMKALNN</sequence>
<dbReference type="InterPro" id="IPR001387">
    <property type="entry name" value="Cro/C1-type_HTH"/>
</dbReference>
<dbReference type="Gene3D" id="1.10.260.40">
    <property type="entry name" value="lambda repressor-like DNA-binding domains"/>
    <property type="match status" value="1"/>
</dbReference>
<keyword evidence="3" id="KW-0804">Transcription</keyword>
<dbReference type="RefSeq" id="WP_115304189.1">
    <property type="nucleotide sequence ID" value="NZ_CAAAHO010000009.1"/>
</dbReference>
<name>A0A378JP67_9GAMM</name>
<dbReference type="CDD" id="cd00093">
    <property type="entry name" value="HTH_XRE"/>
    <property type="match status" value="1"/>
</dbReference>
<dbReference type="PANTHER" id="PTHR36511">
    <property type="entry name" value="MERR FAMILY BACTERIAL REGULATORY PROTEIN"/>
    <property type="match status" value="1"/>
</dbReference>
<dbReference type="InterPro" id="IPR052359">
    <property type="entry name" value="HTH-type_reg/antitoxin"/>
</dbReference>
<feature type="domain" description="HTH cro/C1-type" evidence="4">
    <location>
        <begin position="42"/>
        <end position="74"/>
    </location>
</feature>